<sequence length="107" mass="11931">MFHVLRNEDGSIASLARTERPGGELLPDDHPAIQAFLKGSGNVSSFSEADAEFVRVLEDLIDTLIVKNIIRHTDLPVAAQQKITRRKGLRNRMQGALNLLDDDQRII</sequence>
<organism evidence="2 3">
    <name type="scientific">Rhodoferax potami</name>
    <dbReference type="NCBI Taxonomy" id="3068338"/>
    <lineage>
        <taxon>Bacteria</taxon>
        <taxon>Pseudomonadati</taxon>
        <taxon>Pseudomonadota</taxon>
        <taxon>Betaproteobacteria</taxon>
        <taxon>Burkholderiales</taxon>
        <taxon>Comamonadaceae</taxon>
        <taxon>Rhodoferax</taxon>
    </lineage>
</organism>
<dbReference type="EMBL" id="JAVBIK010000001">
    <property type="protein sequence ID" value="MDT7519169.1"/>
    <property type="molecule type" value="Genomic_DNA"/>
</dbReference>
<reference evidence="2 3" key="1">
    <citation type="submission" date="2023-08" db="EMBL/GenBank/DDBJ databases">
        <title>Rhodoferax potami sp. nov. and Rhodoferax mekongensis sp. nov., isolated from the Mekong River in Thailand.</title>
        <authorList>
            <person name="Kitikhun S."/>
            <person name="Charoenyingcharoen P."/>
            <person name="Siriarchawattana P."/>
            <person name="Likhitrattanapisal S."/>
            <person name="Nilsakha T."/>
            <person name="Chanpet A."/>
            <person name="Rattanawaree P."/>
            <person name="Ingsriswang S."/>
        </authorList>
    </citation>
    <scope>NUCLEOTIDE SEQUENCE [LARGE SCALE GENOMIC DNA]</scope>
    <source>
        <strain evidence="2 3">TBRC 17660</strain>
    </source>
</reference>
<feature type="compositionally biased region" description="Basic and acidic residues" evidence="1">
    <location>
        <begin position="17"/>
        <end position="27"/>
    </location>
</feature>
<evidence type="ECO:0008006" key="4">
    <source>
        <dbReference type="Google" id="ProtNLM"/>
    </source>
</evidence>
<evidence type="ECO:0000313" key="3">
    <source>
        <dbReference type="Proteomes" id="UP001321700"/>
    </source>
</evidence>
<name>A0ABU3KN18_9BURK</name>
<feature type="region of interest" description="Disordered" evidence="1">
    <location>
        <begin position="1"/>
        <end position="27"/>
    </location>
</feature>
<keyword evidence="3" id="KW-1185">Reference proteome</keyword>
<dbReference type="RefSeq" id="WP_313874866.1">
    <property type="nucleotide sequence ID" value="NZ_JAVBIK010000001.1"/>
</dbReference>
<protein>
    <recommendedName>
        <fullName evidence="4">Tryptophan synthase subunit beta like protein</fullName>
    </recommendedName>
</protein>
<evidence type="ECO:0000313" key="2">
    <source>
        <dbReference type="EMBL" id="MDT7519169.1"/>
    </source>
</evidence>
<comment type="caution">
    <text evidence="2">The sequence shown here is derived from an EMBL/GenBank/DDBJ whole genome shotgun (WGS) entry which is preliminary data.</text>
</comment>
<proteinExistence type="predicted"/>
<evidence type="ECO:0000256" key="1">
    <source>
        <dbReference type="SAM" id="MobiDB-lite"/>
    </source>
</evidence>
<gene>
    <name evidence="2" type="ORF">RAE19_10675</name>
</gene>
<accession>A0ABU3KN18</accession>
<dbReference type="Proteomes" id="UP001321700">
    <property type="component" value="Unassembled WGS sequence"/>
</dbReference>